<feature type="chain" id="PRO_5001836532" evidence="1">
    <location>
        <begin position="25"/>
        <end position="59"/>
    </location>
</feature>
<name>A0A088D9V0_MESEU</name>
<keyword evidence="2" id="KW-0406">Ion transport</keyword>
<protein>
    <submittedName>
        <fullName evidence="2">Potassium channel blocker pMeKTx21-1</fullName>
    </submittedName>
</protein>
<evidence type="ECO:0000313" key="2">
    <source>
        <dbReference type="EMBL" id="AIL48797.1"/>
    </source>
</evidence>
<dbReference type="GO" id="GO:0034220">
    <property type="term" value="P:monoatomic ion transmembrane transport"/>
    <property type="evidence" value="ECO:0007669"/>
    <property type="project" value="UniProtKB-KW"/>
</dbReference>
<evidence type="ECO:0000256" key="1">
    <source>
        <dbReference type="SAM" id="SignalP"/>
    </source>
</evidence>
<reference evidence="2" key="1">
    <citation type="submission" date="2013-09" db="EMBL/GenBank/DDBJ databases">
        <title>Variability of potassium channel blockers in Mesobuthus eupeus.</title>
        <authorList>
            <person name="Kuzmenkov A.I."/>
            <person name="Vassilevski A.A."/>
            <person name="Grishin E.V."/>
        </authorList>
    </citation>
    <scope>NUCLEOTIDE SEQUENCE</scope>
</reference>
<sequence>MKIVTVILLLAFILCSQEIANVEASGCVFWRCNSDCIRRRYRGGICQGILNNRYCYCLS</sequence>
<keyword evidence="1" id="KW-0732">Signal</keyword>
<dbReference type="AlphaFoldDB" id="A0A088D9V0"/>
<keyword evidence="2" id="KW-0813">Transport</keyword>
<feature type="signal peptide" evidence="1">
    <location>
        <begin position="1"/>
        <end position="24"/>
    </location>
</feature>
<keyword evidence="2" id="KW-0407">Ion channel</keyword>
<accession>A0A088D9V0</accession>
<dbReference type="EMBL" id="KF612539">
    <property type="protein sequence ID" value="AIL48797.1"/>
    <property type="molecule type" value="mRNA"/>
</dbReference>
<organism evidence="2">
    <name type="scientific">Mesobuthus eupeus</name>
    <name type="common">Lesser Asian scorpion</name>
    <name type="synonym">Buthus eupeus</name>
    <dbReference type="NCBI Taxonomy" id="34648"/>
    <lineage>
        <taxon>Eukaryota</taxon>
        <taxon>Metazoa</taxon>
        <taxon>Ecdysozoa</taxon>
        <taxon>Arthropoda</taxon>
        <taxon>Chelicerata</taxon>
        <taxon>Arachnida</taxon>
        <taxon>Scorpiones</taxon>
        <taxon>Buthida</taxon>
        <taxon>Buthoidea</taxon>
        <taxon>Buthidae</taxon>
        <taxon>Mesobuthus</taxon>
    </lineage>
</organism>
<proteinExistence type="evidence at transcript level"/>